<feature type="transmembrane region" description="Helical" evidence="14">
    <location>
        <begin position="269"/>
        <end position="286"/>
    </location>
</feature>
<accession>A0A7J7JRI2</accession>
<keyword evidence="15" id="KW-0732">Signal</keyword>
<evidence type="ECO:0000256" key="9">
    <source>
        <dbReference type="ARBA" id="ARBA00022824"/>
    </source>
</evidence>
<feature type="transmembrane region" description="Helical" evidence="14">
    <location>
        <begin position="95"/>
        <end position="112"/>
    </location>
</feature>
<comment type="pathway">
    <text evidence="2">Protein modification; protein glycosylation.</text>
</comment>
<keyword evidence="7" id="KW-0808">Transferase</keyword>
<dbReference type="GO" id="GO:0006488">
    <property type="term" value="P:dolichol-linked oligosaccharide biosynthetic process"/>
    <property type="evidence" value="ECO:0007669"/>
    <property type="project" value="UniProtKB-UniRule"/>
</dbReference>
<proteinExistence type="inferred from homology"/>
<comment type="subcellular location">
    <subcellularLocation>
        <location evidence="1">Endoplasmic reticulum membrane</location>
        <topology evidence="1">Multi-pass membrane protein</topology>
    </subcellularLocation>
</comment>
<comment type="caution">
    <text evidence="16">The sequence shown here is derived from an EMBL/GenBank/DDBJ whole genome shotgun (WGS) entry which is preliminary data.</text>
</comment>
<evidence type="ECO:0000256" key="5">
    <source>
        <dbReference type="ARBA" id="ARBA00018512"/>
    </source>
</evidence>
<reference evidence="16" key="1">
    <citation type="submission" date="2020-06" db="EMBL/GenBank/DDBJ databases">
        <title>Draft genome of Bugula neritina, a colonial animal packing powerful symbionts and potential medicines.</title>
        <authorList>
            <person name="Rayko M."/>
        </authorList>
    </citation>
    <scope>NUCLEOTIDE SEQUENCE [LARGE SCALE GENOMIC DNA]</scope>
    <source>
        <strain evidence="16">Kwan_BN1</strain>
    </source>
</reference>
<feature type="transmembrane region" description="Helical" evidence="14">
    <location>
        <begin position="376"/>
        <end position="396"/>
    </location>
</feature>
<dbReference type="PIRSF" id="PIRSF028810">
    <property type="entry name" value="Alpha1_2_glucosyltferase_Alg10"/>
    <property type="match status" value="1"/>
</dbReference>
<feature type="transmembrane region" description="Helical" evidence="14">
    <location>
        <begin position="298"/>
        <end position="319"/>
    </location>
</feature>
<evidence type="ECO:0000256" key="13">
    <source>
        <dbReference type="ARBA" id="ARBA00048064"/>
    </source>
</evidence>
<dbReference type="EC" id="2.4.1.256" evidence="4 14"/>
<dbReference type="Proteomes" id="UP000593567">
    <property type="component" value="Unassembled WGS sequence"/>
</dbReference>
<name>A0A7J7JRI2_BUGNE</name>
<keyword evidence="11 14" id="KW-0472">Membrane</keyword>
<evidence type="ECO:0000256" key="14">
    <source>
        <dbReference type="PIRNR" id="PIRNR028810"/>
    </source>
</evidence>
<feature type="transmembrane region" description="Helical" evidence="14">
    <location>
        <begin position="222"/>
        <end position="249"/>
    </location>
</feature>
<dbReference type="Pfam" id="PF04922">
    <property type="entry name" value="DIE2_ALG10"/>
    <property type="match status" value="1"/>
</dbReference>
<evidence type="ECO:0000256" key="11">
    <source>
        <dbReference type="ARBA" id="ARBA00023136"/>
    </source>
</evidence>
<comment type="similarity">
    <text evidence="3 14">Belongs to the ALG10 glucosyltransferase family.</text>
</comment>
<dbReference type="PANTHER" id="PTHR12989:SF10">
    <property type="entry name" value="DOL-P-GLC:GLC(2)MAN(9)GLCNAC(2)-PP-DOL ALPHA-1,2-GLUCOSYLTRANSFERASE-RELATED"/>
    <property type="match status" value="1"/>
</dbReference>
<comment type="caution">
    <text evidence="14">Lacks conserved residue(s) required for the propagation of feature annotation.</text>
</comment>
<keyword evidence="9" id="KW-0256">Endoplasmic reticulum</keyword>
<evidence type="ECO:0000256" key="6">
    <source>
        <dbReference type="ARBA" id="ARBA00022676"/>
    </source>
</evidence>
<evidence type="ECO:0000256" key="8">
    <source>
        <dbReference type="ARBA" id="ARBA00022692"/>
    </source>
</evidence>
<protein>
    <recommendedName>
        <fullName evidence="5 14">Dol-P-Glc:Glc(2)Man(9)GlcNAc(2)-PP-Dol alpha-1,2-glucosyltransferase</fullName>
        <ecNumber evidence="4 14">2.4.1.256</ecNumber>
    </recommendedName>
</protein>
<evidence type="ECO:0000256" key="1">
    <source>
        <dbReference type="ARBA" id="ARBA00004477"/>
    </source>
</evidence>
<evidence type="ECO:0000256" key="7">
    <source>
        <dbReference type="ARBA" id="ARBA00022679"/>
    </source>
</evidence>
<evidence type="ECO:0000313" key="17">
    <source>
        <dbReference type="Proteomes" id="UP000593567"/>
    </source>
</evidence>
<evidence type="ECO:0000256" key="10">
    <source>
        <dbReference type="ARBA" id="ARBA00022989"/>
    </source>
</evidence>
<dbReference type="InterPro" id="IPR016900">
    <property type="entry name" value="Alg10"/>
</dbReference>
<gene>
    <name evidence="16" type="ORF">EB796_013199</name>
</gene>
<dbReference type="AlphaFoldDB" id="A0A7J7JRI2"/>
<organism evidence="16 17">
    <name type="scientific">Bugula neritina</name>
    <name type="common">Brown bryozoan</name>
    <name type="synonym">Sertularia neritina</name>
    <dbReference type="NCBI Taxonomy" id="10212"/>
    <lineage>
        <taxon>Eukaryota</taxon>
        <taxon>Metazoa</taxon>
        <taxon>Spiralia</taxon>
        <taxon>Lophotrochozoa</taxon>
        <taxon>Bryozoa</taxon>
        <taxon>Gymnolaemata</taxon>
        <taxon>Cheilostomatida</taxon>
        <taxon>Flustrina</taxon>
        <taxon>Buguloidea</taxon>
        <taxon>Bugulidae</taxon>
        <taxon>Bugula</taxon>
    </lineage>
</organism>
<feature type="signal peptide" evidence="15">
    <location>
        <begin position="1"/>
        <end position="21"/>
    </location>
</feature>
<sequence length="452" mass="52672">MGVFKFLVIQSVVVILSSLLAWHISQYGHQPTAYMDEIFHIPQAQKYCNGSFEEWDPKITTLPGLYLFSIGLLKPFQQILSITNRELCSVLNLRLINTLFCAGNFYLFVVITETLNKKNQQENYTLLKALTLSLMPLLFFFNFLFYTDSGSLFFILYAYYYHLKGSYSAAAILGMISMIFRQTNIVWVFFMSLCNVSRILYKQMRLESRETHTVCFLLTHSLPVFVINTVISCWSYGIVGVTAIAFVLWNGSVVVGDKSAHEASFNPPQLGYFALFTLGLSLMHLVTVTKIKQFLNNICSNAFVYMVAIATSTLLIYQFTQVHPYLLADNRHYTFYFWSKLYARFTWSRYILLPVYLFSLWSINHSLSHIHSMIRGCLWVCICAALVPQKLIEFRYFVVPYMLIRLHMKGETTRSLLLELTLYILINSFTLHRFLYKPIFWPNVEEPQRIMW</sequence>
<evidence type="ECO:0000256" key="2">
    <source>
        <dbReference type="ARBA" id="ARBA00004922"/>
    </source>
</evidence>
<evidence type="ECO:0000256" key="3">
    <source>
        <dbReference type="ARBA" id="ARBA00010600"/>
    </source>
</evidence>
<keyword evidence="6 14" id="KW-0328">Glycosyltransferase</keyword>
<dbReference type="GO" id="GO:0005789">
    <property type="term" value="C:endoplasmic reticulum membrane"/>
    <property type="evidence" value="ECO:0007669"/>
    <property type="project" value="UniProtKB-SubCell"/>
</dbReference>
<feature type="transmembrane region" description="Helical" evidence="14">
    <location>
        <begin position="347"/>
        <end position="364"/>
    </location>
</feature>
<feature type="chain" id="PRO_5029695249" description="Dol-P-Glc:Glc(2)Man(9)GlcNAc(2)-PP-Dol alpha-1,2-glucosyltransferase" evidence="15">
    <location>
        <begin position="22"/>
        <end position="452"/>
    </location>
</feature>
<keyword evidence="8 14" id="KW-0812">Transmembrane</keyword>
<feature type="transmembrane region" description="Helical" evidence="14">
    <location>
        <begin position="158"/>
        <end position="179"/>
    </location>
</feature>
<dbReference type="PANTHER" id="PTHR12989">
    <property type="entry name" value="ALPHA-1,2-GLUCOSYLTRANSFERASE ALG10"/>
    <property type="match status" value="1"/>
</dbReference>
<evidence type="ECO:0000256" key="4">
    <source>
        <dbReference type="ARBA" id="ARBA00011967"/>
    </source>
</evidence>
<comment type="function">
    <text evidence="12">Dol-P-Glc:Glc(2)Man(9)GlcNAc(2)-PP-Dol alpha-1,2-glucosyltransferase that operates in the biosynthetic pathway of dolichol-linked oligosaccharides, the glycan precursors employed in protein asparagine (N)-glycosylation. The assembly of dolichol-linked oligosaccharides begins on the cytosolic side of the endoplasmic reticulum membrane and finishes in its lumen. The sequential addition of sugars to dolichol pyrophosphate produces dolichol-linked oligosaccharides containing fourteen sugars, including two GlcNAcs, nine mannoses and three glucoses. Once assembled, the oligosaccharide is transferred from the lipid to nascent proteins by oligosaccharyltransferases. In the lumen of the endoplasmic reticulum, adds the third and last glucose residue from dolichyl phosphate glucose (Dol-P-Glc) onto the lipid-linked oligosaccharide intermediate Glc(2)Man(9)GlcNAc(2)-PP-Dol to produce Glc(3)Man(9)GlcNAc(2)-PP-Dol.</text>
</comment>
<keyword evidence="10 14" id="KW-1133">Transmembrane helix</keyword>
<feature type="transmembrane region" description="Helical" evidence="14">
    <location>
        <begin position="124"/>
        <end position="146"/>
    </location>
</feature>
<evidence type="ECO:0000256" key="12">
    <source>
        <dbReference type="ARBA" id="ARBA00044727"/>
    </source>
</evidence>
<dbReference type="GO" id="GO:0106073">
    <property type="term" value="F:dolichyl pyrophosphate Glc2Man9GlcNAc2 alpha-1,2-glucosyltransferase activity"/>
    <property type="evidence" value="ECO:0007669"/>
    <property type="project" value="UniProtKB-UniRule"/>
</dbReference>
<evidence type="ECO:0000256" key="15">
    <source>
        <dbReference type="SAM" id="SignalP"/>
    </source>
</evidence>
<comment type="catalytic activity">
    <reaction evidence="13">
        <text>an alpha-D-Glc-(1-&gt;3)-alpha-D-Glc-(1-&gt;3)-alpha-D-Man-(1-&gt;2)-alpha-D-Man-(1-&gt;2)-alpha-D-Man-(1-&gt;3)-[alpha-D-Man-(1-&gt;2)-alpha-D-Man-(1-&gt;3)-[alpha-D-Man-(1-&gt;2)-alpha-D-Man-(1-&gt;6)]-alpha-D-Man-(1-&gt;6)]-beta-D-Man-(1-&gt;4)-beta-D-GlcNAc-(1-&gt;4)-alpha-D-GlcNAc-diphospho-di-trans,poly-cis-dolichol + a di-trans,poly-cis-dolichyl beta-D-glucosyl phosphate = a alpha-D-Glc-(1-&gt;2)-alpha-D-Glc-(1-&gt;3)-alpha-D-Glc-(1-&gt;3)-alpha-D-Man-(1-&gt;2)-alpha-D-Man-(1-&gt;2)-alpha-D-Man-(1-&gt;3)-[alpha-D-Man-(1-&gt;2)-alpha-D-Man-(1-&gt;3)-[alpha-D-Man-(1-&gt;2)-alpha-D-Man-(1-&gt;6)]-alpha-D-Man-(1-&gt;6)]-beta-D-Man-(1-&gt;4)-beta-D-GlcNAc-(1-&gt;4)-alpha-D-GlcNAc-diphospho-di-trans,poly-cis-dolichol + a di-trans,poly-cis-dolichyl phosphate + H(+)</text>
        <dbReference type="Rhea" id="RHEA:29543"/>
        <dbReference type="Rhea" id="RHEA-COMP:19498"/>
        <dbReference type="Rhea" id="RHEA-COMP:19502"/>
        <dbReference type="Rhea" id="RHEA-COMP:19512"/>
        <dbReference type="Rhea" id="RHEA-COMP:19522"/>
        <dbReference type="ChEBI" id="CHEBI:15378"/>
        <dbReference type="ChEBI" id="CHEBI:57525"/>
        <dbReference type="ChEBI" id="CHEBI:57683"/>
        <dbReference type="ChEBI" id="CHEBI:132522"/>
        <dbReference type="ChEBI" id="CHEBI:132523"/>
        <dbReference type="EC" id="2.4.1.256"/>
    </reaction>
    <physiologicalReaction direction="left-to-right" evidence="13">
        <dbReference type="Rhea" id="RHEA:29544"/>
    </physiologicalReaction>
</comment>
<evidence type="ECO:0000313" key="16">
    <source>
        <dbReference type="EMBL" id="KAF6028503.1"/>
    </source>
</evidence>
<dbReference type="EMBL" id="VXIV02001945">
    <property type="protein sequence ID" value="KAF6028503.1"/>
    <property type="molecule type" value="Genomic_DNA"/>
</dbReference>
<dbReference type="OrthoDB" id="4769at2759"/>
<keyword evidence="17" id="KW-1185">Reference proteome</keyword>